<organism evidence="4">
    <name type="scientific">bioreactor metagenome</name>
    <dbReference type="NCBI Taxonomy" id="1076179"/>
    <lineage>
        <taxon>unclassified sequences</taxon>
        <taxon>metagenomes</taxon>
        <taxon>ecological metagenomes</taxon>
    </lineage>
</organism>
<dbReference type="InterPro" id="IPR050639">
    <property type="entry name" value="SSR_resolvase"/>
</dbReference>
<dbReference type="Pfam" id="PF13408">
    <property type="entry name" value="Zn_ribbon_recom"/>
    <property type="match status" value="1"/>
</dbReference>
<accession>A0A644T8M3</accession>
<gene>
    <name evidence="4" type="ORF">SDC9_08918</name>
</gene>
<dbReference type="InterPro" id="IPR038109">
    <property type="entry name" value="DNA_bind_recomb_sf"/>
</dbReference>
<dbReference type="CDD" id="cd00338">
    <property type="entry name" value="Ser_Recombinase"/>
    <property type="match status" value="1"/>
</dbReference>
<feature type="domain" description="Resolvase/invertase-type recombinase catalytic" evidence="2">
    <location>
        <begin position="12"/>
        <end position="164"/>
    </location>
</feature>
<dbReference type="EMBL" id="VSSQ01000021">
    <property type="protein sequence ID" value="MPL63296.1"/>
    <property type="molecule type" value="Genomic_DNA"/>
</dbReference>
<dbReference type="InterPro" id="IPR025827">
    <property type="entry name" value="Zn_ribbon_recom_dom"/>
</dbReference>
<feature type="domain" description="Recombinase" evidence="3">
    <location>
        <begin position="172"/>
        <end position="303"/>
    </location>
</feature>
<dbReference type="PANTHER" id="PTHR30461:SF23">
    <property type="entry name" value="DNA RECOMBINASE-RELATED"/>
    <property type="match status" value="1"/>
</dbReference>
<sequence>MLNRHSYINFEPACFYLRKSREDQEAEMHGEGETLAKHKKALFHLAKEYGVNIIKVFEEIVSGESLIHRPEMLELLKEVENGKWSSVFCMDIDRLGRGGMQDQGLIIETFKNANTKIVTPRKVYDLNNEFDEEYTEFEAFIARKELKIITRRLQGGRLRSVEEGNYLGTLPPYGYLIEKKDRKRYLIKNPNQIEPTALIWNLYRCGLGTAKISQELNRLGFLSYTGKKWPPSSVLTILKNPVYAGITVWKKKEERKSKKPGQIKEVRTRPQDEQIWIHGTHDAYVSEYEFAEIQDMLKKKYHPPYQLINGLTNPLAGLIKCDFCGSSMIYRPYSHQQYPHLICYNKHCANKSCRFEYVEKELIDGLASWLSEYRAQWEYYQLPLAPNHNLNRKEKILQNLNKDLKELTQQKDTLYDLLEKGIYDRETYLDRFKKLTTRILQATTAIIEAEGFLRDELQRKTAHKDIIPKTKKLLDVYKEKSDPAAKNIMLKSVLDYATYRKEKHQKGADFTLVLYPRLPK</sequence>
<evidence type="ECO:0000259" key="2">
    <source>
        <dbReference type="PROSITE" id="PS51736"/>
    </source>
</evidence>
<dbReference type="AlphaFoldDB" id="A0A644T8M3"/>
<evidence type="ECO:0000313" key="4">
    <source>
        <dbReference type="EMBL" id="MPL63296.1"/>
    </source>
</evidence>
<dbReference type="InterPro" id="IPR011109">
    <property type="entry name" value="DNA_bind_recombinase_dom"/>
</dbReference>
<dbReference type="PANTHER" id="PTHR30461">
    <property type="entry name" value="DNA-INVERTASE FROM LAMBDOID PROPHAGE"/>
    <property type="match status" value="1"/>
</dbReference>
<dbReference type="Gene3D" id="3.90.1750.20">
    <property type="entry name" value="Putative Large Serine Recombinase, Chain B, Domain 2"/>
    <property type="match status" value="1"/>
</dbReference>
<dbReference type="GO" id="GO:0003677">
    <property type="term" value="F:DNA binding"/>
    <property type="evidence" value="ECO:0007669"/>
    <property type="project" value="InterPro"/>
</dbReference>
<dbReference type="InterPro" id="IPR036162">
    <property type="entry name" value="Resolvase-like_N_sf"/>
</dbReference>
<protein>
    <submittedName>
        <fullName evidence="4">Uncharacterized protein</fullName>
    </submittedName>
</protein>
<name>A0A644T8M3_9ZZZZ</name>
<dbReference type="PROSITE" id="PS51736">
    <property type="entry name" value="RECOMBINASES_3"/>
    <property type="match status" value="1"/>
</dbReference>
<proteinExistence type="predicted"/>
<dbReference type="SUPFAM" id="SSF53041">
    <property type="entry name" value="Resolvase-like"/>
    <property type="match status" value="1"/>
</dbReference>
<dbReference type="Pfam" id="PF00239">
    <property type="entry name" value="Resolvase"/>
    <property type="match status" value="1"/>
</dbReference>
<evidence type="ECO:0000256" key="1">
    <source>
        <dbReference type="SAM" id="Coils"/>
    </source>
</evidence>
<dbReference type="SMART" id="SM00857">
    <property type="entry name" value="Resolvase"/>
    <property type="match status" value="1"/>
</dbReference>
<dbReference type="PROSITE" id="PS51737">
    <property type="entry name" value="RECOMBINASE_DNA_BIND"/>
    <property type="match status" value="1"/>
</dbReference>
<evidence type="ECO:0000259" key="3">
    <source>
        <dbReference type="PROSITE" id="PS51737"/>
    </source>
</evidence>
<dbReference type="Pfam" id="PF07508">
    <property type="entry name" value="Recombinase"/>
    <property type="match status" value="1"/>
</dbReference>
<feature type="coiled-coil region" evidence="1">
    <location>
        <begin position="387"/>
        <end position="417"/>
    </location>
</feature>
<dbReference type="InterPro" id="IPR006119">
    <property type="entry name" value="Resolv_N"/>
</dbReference>
<keyword evidence="1" id="KW-0175">Coiled coil</keyword>
<comment type="caution">
    <text evidence="4">The sequence shown here is derived from an EMBL/GenBank/DDBJ whole genome shotgun (WGS) entry which is preliminary data.</text>
</comment>
<dbReference type="Gene3D" id="3.40.50.1390">
    <property type="entry name" value="Resolvase, N-terminal catalytic domain"/>
    <property type="match status" value="1"/>
</dbReference>
<dbReference type="GO" id="GO:0000150">
    <property type="term" value="F:DNA strand exchange activity"/>
    <property type="evidence" value="ECO:0007669"/>
    <property type="project" value="InterPro"/>
</dbReference>
<reference evidence="4" key="1">
    <citation type="submission" date="2019-08" db="EMBL/GenBank/DDBJ databases">
        <authorList>
            <person name="Kucharzyk K."/>
            <person name="Murdoch R.W."/>
            <person name="Higgins S."/>
            <person name="Loffler F."/>
        </authorList>
    </citation>
    <scope>NUCLEOTIDE SEQUENCE</scope>
</reference>